<dbReference type="GO" id="GO:0009536">
    <property type="term" value="C:plastid"/>
    <property type="evidence" value="ECO:0007669"/>
    <property type="project" value="UniProtKB-SubCell"/>
</dbReference>
<evidence type="ECO:0000256" key="2">
    <source>
        <dbReference type="ARBA" id="ARBA00010985"/>
    </source>
</evidence>
<evidence type="ECO:0000256" key="3">
    <source>
        <dbReference type="ARBA" id="ARBA00021584"/>
    </source>
</evidence>
<sequence length="65" mass="7623">MSNFFNNVLRYPLFLISFSLGIFVTFVRWIEPITKKPLNLLFLLVSFGSILFLFTLTFKAMLDIN</sequence>
<reference evidence="6" key="2">
    <citation type="submission" date="2014-07" db="EMBL/GenBank/DDBJ databases">
        <authorList>
            <person name="David S.R."/>
            <person name="Jackson C.J."/>
            <person name="Adrian R.-P."/>
        </authorList>
    </citation>
    <scope>NUCLEOTIDE SEQUENCE</scope>
    <source>
        <strain evidence="6">NIES-763</strain>
    </source>
</reference>
<evidence type="ECO:0000256" key="1">
    <source>
        <dbReference type="ARBA" id="ARBA00004474"/>
    </source>
</evidence>
<name>A0A097PB17_CYAPA</name>
<gene>
    <name evidence="6" type="primary">ycf33</name>
</gene>
<organism evidence="6">
    <name type="scientific">Cyanophora paradoxa</name>
    <dbReference type="NCBI Taxonomy" id="2762"/>
    <lineage>
        <taxon>Eukaryota</taxon>
        <taxon>Glaucocystophyceae</taxon>
        <taxon>Cyanophorales</taxon>
        <taxon>Cyanophoraceae</taxon>
        <taxon>Cyanophora</taxon>
    </lineage>
</organism>
<dbReference type="EMBL" id="KM198929">
    <property type="protein sequence ID" value="AIU44554.1"/>
    <property type="molecule type" value="Genomic_DNA"/>
</dbReference>
<comment type="subcellular location">
    <subcellularLocation>
        <location evidence="1">Plastid</location>
    </subcellularLocation>
</comment>
<evidence type="ECO:0000256" key="5">
    <source>
        <dbReference type="SAM" id="Phobius"/>
    </source>
</evidence>
<reference evidence="6" key="1">
    <citation type="journal article" date="2014" name="Mol. Phylogenet. Evol.">
        <title>Nucleotide substitution analyses of the glaucophyte Cyanophora suggest an ancestrally lower mutation rate in plastid vs mitochondrial DNA for the Archaeplastida.</title>
        <authorList>
            <person name="Smith D.R."/>
            <person name="Jackson C.J."/>
            <person name="Reyes-Prieto A."/>
        </authorList>
    </citation>
    <scope>NUCLEOTIDE SEQUENCE</scope>
    <source>
        <strain evidence="6">NIES-763</strain>
    </source>
</reference>
<keyword evidence="4 6" id="KW-0934">Plastid</keyword>
<accession>A0A097PB17</accession>
<evidence type="ECO:0000313" key="6">
    <source>
        <dbReference type="EMBL" id="AIU44554.1"/>
    </source>
</evidence>
<feature type="transmembrane region" description="Helical" evidence="5">
    <location>
        <begin position="12"/>
        <end position="30"/>
    </location>
</feature>
<dbReference type="AlphaFoldDB" id="A0A097PB17"/>
<evidence type="ECO:0000256" key="4">
    <source>
        <dbReference type="ARBA" id="ARBA00022640"/>
    </source>
</evidence>
<proteinExistence type="inferred from homology"/>
<comment type="similarity">
    <text evidence="2">Belongs to the ycf33 family.</text>
</comment>
<feature type="transmembrane region" description="Helical" evidence="5">
    <location>
        <begin position="42"/>
        <end position="62"/>
    </location>
</feature>
<keyword evidence="5" id="KW-0472">Membrane</keyword>
<dbReference type="Pfam" id="PF05421">
    <property type="entry name" value="DUF751"/>
    <property type="match status" value="1"/>
</dbReference>
<keyword evidence="5" id="KW-0812">Transmembrane</keyword>
<keyword evidence="5" id="KW-1133">Transmembrane helix</keyword>
<protein>
    <recommendedName>
        <fullName evidence="3">Uncharacterized protein ycf33</fullName>
    </recommendedName>
</protein>
<dbReference type="InterPro" id="IPR008470">
    <property type="entry name" value="Uncharacterised_Ycf33"/>
</dbReference>
<geneLocation type="plastid" evidence="6"/>